<keyword evidence="2" id="KW-0645">Protease</keyword>
<gene>
    <name evidence="6" type="ORF">Acr_24g0001840</name>
</gene>
<dbReference type="EMBL" id="BJWL01000024">
    <property type="protein sequence ID" value="GFZ13994.1"/>
    <property type="molecule type" value="Genomic_DNA"/>
</dbReference>
<evidence type="ECO:0000313" key="6">
    <source>
        <dbReference type="EMBL" id="GFZ13994.1"/>
    </source>
</evidence>
<keyword evidence="4" id="KW-0788">Thiol protease</keyword>
<dbReference type="Pfam" id="PF02902">
    <property type="entry name" value="Peptidase_C48"/>
    <property type="match status" value="1"/>
</dbReference>
<dbReference type="AlphaFoldDB" id="A0A7J0GTX3"/>
<dbReference type="Gene3D" id="3.40.395.10">
    <property type="entry name" value="Adenoviral Proteinase, Chain A"/>
    <property type="match status" value="1"/>
</dbReference>
<sequence length="493" mass="56249">MGALTIKRKRSDEYYTFDFKIPCLNSPNLDNRIDTHTFTETKNLFIAESESRSVNFVEKCSFETVSIPGADVMGNVLRFQYDQVKKYAIQSIRCLKKDKEVIDVDEETDRDGVSQDSSIEDVEFVEGESEETSEVVVRDLQELDGKIVERDLQPSSLSVVSNSTNGNLEVGNALETISLERKLELLGLPLHKKLFETAERRNSKLSSLRFEIELNEKRCETLQLLRPVNRPEEEDGTQDVLREPFLPLTEEEEAEVSRAFSNLNRRKVLVTHENSNIEITGEVLQCLRPGKWLNDELFSGRNAYDFKSVRRWTTQRKLGYSLLECDKIFVPIHKEVHWCLAVINKKDQKFQYLDSLGGIDFQVLKVLGCSSLGGCPRFIHYSKNNDAWLSDYLRIKDMKYRVGSHVHLAVHDWRLEMDGLGPESQWWGISVKFISFLVELLESVFPGRSSGVWAAALATTLIVYNLGRNGKMLPNDASSARRRGNGQPPAVTL</sequence>
<dbReference type="PANTHER" id="PTHR12606:SF1">
    <property type="entry name" value="UBIQUITIN-LIKE-SPECIFIC PROTEASE 1A"/>
    <property type="match status" value="1"/>
</dbReference>
<proteinExistence type="inferred from homology"/>
<dbReference type="GO" id="GO:0006508">
    <property type="term" value="P:proteolysis"/>
    <property type="evidence" value="ECO:0007669"/>
    <property type="project" value="UniProtKB-KW"/>
</dbReference>
<dbReference type="PANTHER" id="PTHR12606">
    <property type="entry name" value="SENTRIN/SUMO-SPECIFIC PROTEASE"/>
    <property type="match status" value="1"/>
</dbReference>
<evidence type="ECO:0000256" key="4">
    <source>
        <dbReference type="ARBA" id="ARBA00022807"/>
    </source>
</evidence>
<dbReference type="GO" id="GO:0005634">
    <property type="term" value="C:nucleus"/>
    <property type="evidence" value="ECO:0007669"/>
    <property type="project" value="TreeGrafter"/>
</dbReference>
<keyword evidence="3" id="KW-0378">Hydrolase</keyword>
<dbReference type="InterPro" id="IPR038765">
    <property type="entry name" value="Papain-like_cys_pep_sf"/>
</dbReference>
<protein>
    <submittedName>
        <fullName evidence="6">Cysteine proteinases superfamily protein</fullName>
    </submittedName>
</protein>
<dbReference type="InterPro" id="IPR003653">
    <property type="entry name" value="Peptidase_C48_C"/>
</dbReference>
<comment type="similarity">
    <text evidence="1">Belongs to the peptidase C48 family.</text>
</comment>
<dbReference type="OrthoDB" id="1939479at2759"/>
<evidence type="ECO:0000256" key="1">
    <source>
        <dbReference type="ARBA" id="ARBA00005234"/>
    </source>
</evidence>
<evidence type="ECO:0000256" key="3">
    <source>
        <dbReference type="ARBA" id="ARBA00022801"/>
    </source>
</evidence>
<feature type="domain" description="Ubiquitin-like protease family profile" evidence="5">
    <location>
        <begin position="212"/>
        <end position="386"/>
    </location>
</feature>
<dbReference type="GO" id="GO:0016926">
    <property type="term" value="P:protein desumoylation"/>
    <property type="evidence" value="ECO:0007669"/>
    <property type="project" value="TreeGrafter"/>
</dbReference>
<dbReference type="SUPFAM" id="SSF54001">
    <property type="entry name" value="Cysteine proteinases"/>
    <property type="match status" value="1"/>
</dbReference>
<dbReference type="GO" id="GO:0016929">
    <property type="term" value="F:deSUMOylase activity"/>
    <property type="evidence" value="ECO:0007669"/>
    <property type="project" value="TreeGrafter"/>
</dbReference>
<comment type="caution">
    <text evidence="6">The sequence shown here is derived from an EMBL/GenBank/DDBJ whole genome shotgun (WGS) entry which is preliminary data.</text>
</comment>
<dbReference type="Proteomes" id="UP000585474">
    <property type="component" value="Unassembled WGS sequence"/>
</dbReference>
<evidence type="ECO:0000256" key="2">
    <source>
        <dbReference type="ARBA" id="ARBA00022670"/>
    </source>
</evidence>
<reference evidence="6 7" key="1">
    <citation type="submission" date="2019-07" db="EMBL/GenBank/DDBJ databases">
        <title>De Novo Assembly of kiwifruit Actinidia rufa.</title>
        <authorList>
            <person name="Sugita-Konishi S."/>
            <person name="Sato K."/>
            <person name="Mori E."/>
            <person name="Abe Y."/>
            <person name="Kisaki G."/>
            <person name="Hamano K."/>
            <person name="Suezawa K."/>
            <person name="Otani M."/>
            <person name="Fukuda T."/>
            <person name="Manabe T."/>
            <person name="Gomi K."/>
            <person name="Tabuchi M."/>
            <person name="Akimitsu K."/>
            <person name="Kataoka I."/>
        </authorList>
    </citation>
    <scope>NUCLEOTIDE SEQUENCE [LARGE SCALE GENOMIC DNA]</scope>
    <source>
        <strain evidence="7">cv. Fuchu</strain>
    </source>
</reference>
<name>A0A7J0GTX3_9ERIC</name>
<organism evidence="6 7">
    <name type="scientific">Actinidia rufa</name>
    <dbReference type="NCBI Taxonomy" id="165716"/>
    <lineage>
        <taxon>Eukaryota</taxon>
        <taxon>Viridiplantae</taxon>
        <taxon>Streptophyta</taxon>
        <taxon>Embryophyta</taxon>
        <taxon>Tracheophyta</taxon>
        <taxon>Spermatophyta</taxon>
        <taxon>Magnoliopsida</taxon>
        <taxon>eudicotyledons</taxon>
        <taxon>Gunneridae</taxon>
        <taxon>Pentapetalae</taxon>
        <taxon>asterids</taxon>
        <taxon>Ericales</taxon>
        <taxon>Actinidiaceae</taxon>
        <taxon>Actinidia</taxon>
    </lineage>
</organism>
<keyword evidence="7" id="KW-1185">Reference proteome</keyword>
<accession>A0A7J0GTX3</accession>
<evidence type="ECO:0000259" key="5">
    <source>
        <dbReference type="PROSITE" id="PS50600"/>
    </source>
</evidence>
<dbReference type="PROSITE" id="PS50600">
    <property type="entry name" value="ULP_PROTEASE"/>
    <property type="match status" value="1"/>
</dbReference>
<evidence type="ECO:0000313" key="7">
    <source>
        <dbReference type="Proteomes" id="UP000585474"/>
    </source>
</evidence>